<evidence type="ECO:0000313" key="3">
    <source>
        <dbReference type="EMBL" id="PWB71690.1"/>
    </source>
</evidence>
<dbReference type="PANTHER" id="PTHR35038">
    <property type="entry name" value="DISSIMILATORY SULFITE REDUCTASE SIRA"/>
    <property type="match status" value="1"/>
</dbReference>
<dbReference type="EMBL" id="PQAP01000105">
    <property type="protein sequence ID" value="PWB71690.1"/>
    <property type="molecule type" value="Genomic_DNA"/>
</dbReference>
<reference evidence="3 4" key="1">
    <citation type="journal article" date="2018" name="ISME J.">
        <title>A methanotrophic archaeon couples anaerobic oxidation of methane to Fe(III) reduction.</title>
        <authorList>
            <person name="Cai C."/>
            <person name="Leu A.O."/>
            <person name="Xie G.J."/>
            <person name="Guo J."/>
            <person name="Feng Y."/>
            <person name="Zhao J.X."/>
            <person name="Tyson G.W."/>
            <person name="Yuan Z."/>
            <person name="Hu S."/>
        </authorList>
    </citation>
    <scope>NUCLEOTIDE SEQUENCE [LARGE SCALE GENOMIC DNA]</scope>
    <source>
        <strain evidence="3">FeB_12</strain>
    </source>
</reference>
<dbReference type="Proteomes" id="UP000250918">
    <property type="component" value="Unassembled WGS sequence"/>
</dbReference>
<sequence length="332" mass="35698">MVPHAGNTAVYCGKCHSAEAASFSKSPHVLGREANIEKLPTCITCHGGHDVLAISNPNAKTNHRNSVKLCITCHEDTKLTSEVPNLPTASNIKAYENSVHGRALMVEGNMKAPACVDCHGSHNFLPADDPNSPVFKSHIAATCGKCHAEIAKTYEESVHGTALAKGVLESPTCTNCHGEHNIAKPTDPSSRVYATNVSKTCSDCHASDKVVGKFGLKADRISTFKESFHGAASELGDARVANCASCHGVHNIFPQSDPRSLINAANIQSTCGKCHEDLPADFAKGAVHTSASSPTSGGKFYVRQFYIWFISIIIVAFVIYRVLEYKRRIKRV</sequence>
<dbReference type="InterPro" id="IPR036280">
    <property type="entry name" value="Multihaem_cyt_sf"/>
</dbReference>
<name>A0A855WZZ5_9BACT</name>
<comment type="caution">
    <text evidence="3">The sequence shown here is derived from an EMBL/GenBank/DDBJ whole genome shotgun (WGS) entry which is preliminary data.</text>
</comment>
<organism evidence="3 4">
    <name type="scientific">candidate division GN15 bacterium</name>
    <dbReference type="NCBI Taxonomy" id="2072418"/>
    <lineage>
        <taxon>Bacteria</taxon>
        <taxon>candidate division GN15</taxon>
    </lineage>
</organism>
<dbReference type="Gene3D" id="1.10.780.10">
    <property type="entry name" value="Hydroxylamine Oxidoreductase, Chain A, domain 1"/>
    <property type="match status" value="1"/>
</dbReference>
<accession>A0A855WZZ5</accession>
<gene>
    <name evidence="3" type="ORF">C3F09_07490</name>
</gene>
<evidence type="ECO:0000256" key="1">
    <source>
        <dbReference type="ARBA" id="ARBA00022729"/>
    </source>
</evidence>
<keyword evidence="1" id="KW-0732">Signal</keyword>
<dbReference type="GO" id="GO:0016491">
    <property type="term" value="F:oxidoreductase activity"/>
    <property type="evidence" value="ECO:0007669"/>
    <property type="project" value="TreeGrafter"/>
</dbReference>
<evidence type="ECO:0000256" key="2">
    <source>
        <dbReference type="SAM" id="Phobius"/>
    </source>
</evidence>
<dbReference type="AlphaFoldDB" id="A0A855WZZ5"/>
<evidence type="ECO:0008006" key="5">
    <source>
        <dbReference type="Google" id="ProtNLM"/>
    </source>
</evidence>
<keyword evidence="2" id="KW-0472">Membrane</keyword>
<proteinExistence type="predicted"/>
<keyword evidence="2" id="KW-0812">Transmembrane</keyword>
<protein>
    <recommendedName>
        <fullName evidence="5">Tetrahaem cytochrome domain-containing protein</fullName>
    </recommendedName>
</protein>
<keyword evidence="2" id="KW-1133">Transmembrane helix</keyword>
<feature type="transmembrane region" description="Helical" evidence="2">
    <location>
        <begin position="305"/>
        <end position="323"/>
    </location>
</feature>
<dbReference type="SUPFAM" id="SSF48695">
    <property type="entry name" value="Multiheme cytochromes"/>
    <property type="match status" value="1"/>
</dbReference>
<evidence type="ECO:0000313" key="4">
    <source>
        <dbReference type="Proteomes" id="UP000250918"/>
    </source>
</evidence>
<dbReference type="InterPro" id="IPR051829">
    <property type="entry name" value="Multiheme_Cytochr_ET"/>
</dbReference>
<dbReference type="PANTHER" id="PTHR35038:SF6">
    <property type="entry name" value="SURFACE LOCALIZED DECAHEME CYTOCHROME C LIPOPROTEIN"/>
    <property type="match status" value="1"/>
</dbReference>
<dbReference type="Gene3D" id="1.10.1130.10">
    <property type="entry name" value="Flavocytochrome C3, Chain A"/>
    <property type="match status" value="1"/>
</dbReference>